<dbReference type="AlphaFoldDB" id="A0AAD5HJE7"/>
<sequence>MLRNIARNANRLGNSIVYSTCKPRQSLTTKRFNMSNNLKKPAIGPSQKVAHFERDVWSIFTPLAVETKAINLGQGFMNFNPPDFVQEAANQAIHDVGSNQYSHPRGRPRLRQALAKSYSPLFGRQLDPESEVIVTAGANEGMFATFAAFLDEGDEVICMEPFFDQYISNITMNGGVPVYVPLRAPAKAATENISSHEWKLDINELRSKITKRTRMIVINTPHNPIGKVFDEEELIAIGDVAEEHNLIILSDEVYDRLYYEPAKQVRIATLKNFWDRTITVGSGGKSYAATGWRVGWLIGPNELIQYSLAAHTRVVFCVNSPCQEALAIGLEKSQDLPYFQDQIKAYTKKRQILSAVFDELGLPYTVPDGSYFILVNTTNVQFPNNYEFPDILESRAKDFKMCYWLAKEIGVVAIPPSEFYSKENRNLAEDFARFAFCKSDDVLEDAVVALRKLAPYIKK</sequence>
<protein>
    <recommendedName>
        <fullName evidence="6">Aminotransferase class I/classII large domain-containing protein</fullName>
    </recommendedName>
</protein>
<dbReference type="Proteomes" id="UP001206595">
    <property type="component" value="Unassembled WGS sequence"/>
</dbReference>
<dbReference type="Pfam" id="PF00155">
    <property type="entry name" value="Aminotran_1_2"/>
    <property type="match status" value="1"/>
</dbReference>
<dbReference type="InterPro" id="IPR015421">
    <property type="entry name" value="PyrdxlP-dep_Trfase_major"/>
</dbReference>
<accession>A0AAD5HJE7</accession>
<reference evidence="7" key="1">
    <citation type="submission" date="2021-06" db="EMBL/GenBank/DDBJ databases">
        <authorList>
            <consortium name="DOE Joint Genome Institute"/>
            <person name="Mondo S.J."/>
            <person name="Amses K.R."/>
            <person name="Simmons D.R."/>
            <person name="Longcore J.E."/>
            <person name="Seto K."/>
            <person name="Alves G.H."/>
            <person name="Bonds A.E."/>
            <person name="Quandt C.A."/>
            <person name="Davis W.J."/>
            <person name="Chang Y."/>
            <person name="Letcher P.M."/>
            <person name="Powell M.J."/>
            <person name="Kuo A."/>
            <person name="Labutti K."/>
            <person name="Pangilinan J."/>
            <person name="Andreopoulos W."/>
            <person name="Tritt A."/>
            <person name="Riley R."/>
            <person name="Hundley H."/>
            <person name="Johnson J."/>
            <person name="Lipzen A."/>
            <person name="Barry K."/>
            <person name="Berbee M.L."/>
            <person name="Buchler N.E."/>
            <person name="Grigoriev I.V."/>
            <person name="Spatafora J.W."/>
            <person name="Stajich J.E."/>
            <person name="James T.Y."/>
        </authorList>
    </citation>
    <scope>NUCLEOTIDE SEQUENCE</scope>
    <source>
        <strain evidence="7">AG</strain>
    </source>
</reference>
<evidence type="ECO:0000256" key="1">
    <source>
        <dbReference type="ARBA" id="ARBA00001933"/>
    </source>
</evidence>
<dbReference type="InterPro" id="IPR015424">
    <property type="entry name" value="PyrdxlP-dep_Trfase"/>
</dbReference>
<proteinExistence type="inferred from homology"/>
<comment type="cofactor">
    <cofactor evidence="1">
        <name>pyridoxal 5'-phosphate</name>
        <dbReference type="ChEBI" id="CHEBI:597326"/>
    </cofactor>
</comment>
<dbReference type="PANTHER" id="PTHR43807">
    <property type="entry name" value="FI04487P"/>
    <property type="match status" value="1"/>
</dbReference>
<reference evidence="7" key="2">
    <citation type="journal article" date="2022" name="Proc. Natl. Acad. Sci. U.S.A.">
        <title>Diploid-dominant life cycles characterize the early evolution of Fungi.</title>
        <authorList>
            <person name="Amses K.R."/>
            <person name="Simmons D.R."/>
            <person name="Longcore J.E."/>
            <person name="Mondo S.J."/>
            <person name="Seto K."/>
            <person name="Jeronimo G.H."/>
            <person name="Bonds A.E."/>
            <person name="Quandt C.A."/>
            <person name="Davis W.J."/>
            <person name="Chang Y."/>
            <person name="Federici B.A."/>
            <person name="Kuo A."/>
            <person name="LaButti K."/>
            <person name="Pangilinan J."/>
            <person name="Andreopoulos W."/>
            <person name="Tritt A."/>
            <person name="Riley R."/>
            <person name="Hundley H."/>
            <person name="Johnson J."/>
            <person name="Lipzen A."/>
            <person name="Barry K."/>
            <person name="Lang B.F."/>
            <person name="Cuomo C.A."/>
            <person name="Buchler N.E."/>
            <person name="Grigoriev I.V."/>
            <person name="Spatafora J.W."/>
            <person name="Stajich J.E."/>
            <person name="James T.Y."/>
        </authorList>
    </citation>
    <scope>NUCLEOTIDE SEQUENCE</scope>
    <source>
        <strain evidence="7">AG</strain>
    </source>
</reference>
<evidence type="ECO:0000256" key="4">
    <source>
        <dbReference type="ARBA" id="ARBA00022679"/>
    </source>
</evidence>
<dbReference type="CDD" id="cd00609">
    <property type="entry name" value="AAT_like"/>
    <property type="match status" value="1"/>
</dbReference>
<name>A0AAD5HJE7_UMBRA</name>
<comment type="caution">
    <text evidence="7">The sequence shown here is derived from an EMBL/GenBank/DDBJ whole genome shotgun (WGS) entry which is preliminary data.</text>
</comment>
<dbReference type="InterPro" id="IPR051326">
    <property type="entry name" value="Kynurenine-oxoglutarate_AT"/>
</dbReference>
<evidence type="ECO:0000256" key="5">
    <source>
        <dbReference type="ARBA" id="ARBA00022898"/>
    </source>
</evidence>
<dbReference type="GeneID" id="75910619"/>
<organism evidence="7 8">
    <name type="scientific">Umbelopsis ramanniana AG</name>
    <dbReference type="NCBI Taxonomy" id="1314678"/>
    <lineage>
        <taxon>Eukaryota</taxon>
        <taxon>Fungi</taxon>
        <taxon>Fungi incertae sedis</taxon>
        <taxon>Mucoromycota</taxon>
        <taxon>Mucoromycotina</taxon>
        <taxon>Umbelopsidomycetes</taxon>
        <taxon>Umbelopsidales</taxon>
        <taxon>Umbelopsidaceae</taxon>
        <taxon>Umbelopsis</taxon>
    </lineage>
</organism>
<evidence type="ECO:0000256" key="3">
    <source>
        <dbReference type="ARBA" id="ARBA00022576"/>
    </source>
</evidence>
<dbReference type="Gene3D" id="3.90.1150.10">
    <property type="entry name" value="Aspartate Aminotransferase, domain 1"/>
    <property type="match status" value="1"/>
</dbReference>
<comment type="similarity">
    <text evidence="2">Belongs to the class-I pyridoxal-phosphate-dependent aminotransferase family.</text>
</comment>
<keyword evidence="8" id="KW-1185">Reference proteome</keyword>
<evidence type="ECO:0000313" key="8">
    <source>
        <dbReference type="Proteomes" id="UP001206595"/>
    </source>
</evidence>
<feature type="domain" description="Aminotransferase class I/classII large" evidence="6">
    <location>
        <begin position="68"/>
        <end position="449"/>
    </location>
</feature>
<dbReference type="InterPro" id="IPR004839">
    <property type="entry name" value="Aminotransferase_I/II_large"/>
</dbReference>
<keyword evidence="4" id="KW-0808">Transferase</keyword>
<dbReference type="SUPFAM" id="SSF53383">
    <property type="entry name" value="PLP-dependent transferases"/>
    <property type="match status" value="1"/>
</dbReference>
<evidence type="ECO:0000259" key="6">
    <source>
        <dbReference type="Pfam" id="PF00155"/>
    </source>
</evidence>
<dbReference type="RefSeq" id="XP_051449242.1">
    <property type="nucleotide sequence ID" value="XM_051585270.1"/>
</dbReference>
<dbReference type="FunFam" id="3.40.640.10:FF:000024">
    <property type="entry name" value="Kynurenine--oxoglutarate transaminase 3"/>
    <property type="match status" value="1"/>
</dbReference>
<dbReference type="EMBL" id="MU620893">
    <property type="protein sequence ID" value="KAI8584238.1"/>
    <property type="molecule type" value="Genomic_DNA"/>
</dbReference>
<evidence type="ECO:0000256" key="2">
    <source>
        <dbReference type="ARBA" id="ARBA00007441"/>
    </source>
</evidence>
<keyword evidence="5" id="KW-0663">Pyridoxal phosphate</keyword>
<dbReference type="InterPro" id="IPR015422">
    <property type="entry name" value="PyrdxlP-dep_Trfase_small"/>
</dbReference>
<evidence type="ECO:0000313" key="7">
    <source>
        <dbReference type="EMBL" id="KAI8584238.1"/>
    </source>
</evidence>
<dbReference type="PANTHER" id="PTHR43807:SF20">
    <property type="entry name" value="FI04487P"/>
    <property type="match status" value="1"/>
</dbReference>
<dbReference type="Gene3D" id="3.40.640.10">
    <property type="entry name" value="Type I PLP-dependent aspartate aminotransferase-like (Major domain)"/>
    <property type="match status" value="1"/>
</dbReference>
<keyword evidence="3" id="KW-0032">Aminotransferase</keyword>
<dbReference type="GO" id="GO:0016212">
    <property type="term" value="F:kynurenine-oxoglutarate transaminase activity"/>
    <property type="evidence" value="ECO:0007669"/>
    <property type="project" value="TreeGrafter"/>
</dbReference>
<dbReference type="GO" id="GO:0005739">
    <property type="term" value="C:mitochondrion"/>
    <property type="evidence" value="ECO:0007669"/>
    <property type="project" value="TreeGrafter"/>
</dbReference>
<dbReference type="GO" id="GO:0030170">
    <property type="term" value="F:pyridoxal phosphate binding"/>
    <property type="evidence" value="ECO:0007669"/>
    <property type="project" value="InterPro"/>
</dbReference>
<gene>
    <name evidence="7" type="ORF">K450DRAFT_218810</name>
</gene>